<dbReference type="GO" id="GO:0005758">
    <property type="term" value="C:mitochondrial intermembrane space"/>
    <property type="evidence" value="ECO:0007669"/>
    <property type="project" value="UniProtKB-SubCell"/>
</dbReference>
<keyword evidence="6" id="KW-0249">Electron transport</keyword>
<evidence type="ECO:0000256" key="6">
    <source>
        <dbReference type="ARBA" id="ARBA00022982"/>
    </source>
</evidence>
<comment type="similarity">
    <text evidence="2">Belongs to the cytochrome c family.</text>
</comment>
<evidence type="ECO:0000256" key="4">
    <source>
        <dbReference type="ARBA" id="ARBA00022617"/>
    </source>
</evidence>
<dbReference type="AlphaFoldDB" id="A0AAV4LNH0"/>
<dbReference type="InterPro" id="IPR002327">
    <property type="entry name" value="Cyt_c_1A/1B"/>
</dbReference>
<accession>A0AAV4LNH0</accession>
<dbReference type="RefSeq" id="XP_067713566.1">
    <property type="nucleotide sequence ID" value="XM_067857465.1"/>
</dbReference>
<dbReference type="SUPFAM" id="SSF46626">
    <property type="entry name" value="Cytochrome c"/>
    <property type="match status" value="1"/>
</dbReference>
<dbReference type="InterPro" id="IPR036909">
    <property type="entry name" value="Cyt_c-like_dom_sf"/>
</dbReference>
<comment type="caution">
    <text evidence="10">The sequence shown here is derived from an EMBL/GenBank/DDBJ whole genome shotgun (WGS) entry which is preliminary data.</text>
</comment>
<dbReference type="InterPro" id="IPR009056">
    <property type="entry name" value="Cyt_c-like_dom"/>
</dbReference>
<dbReference type="GO" id="GO:0020037">
    <property type="term" value="F:heme binding"/>
    <property type="evidence" value="ECO:0007669"/>
    <property type="project" value="InterPro"/>
</dbReference>
<organism evidence="10 11">
    <name type="scientific">Babesia caballi</name>
    <dbReference type="NCBI Taxonomy" id="5871"/>
    <lineage>
        <taxon>Eukaryota</taxon>
        <taxon>Sar</taxon>
        <taxon>Alveolata</taxon>
        <taxon>Apicomplexa</taxon>
        <taxon>Aconoidasida</taxon>
        <taxon>Piroplasmida</taxon>
        <taxon>Babesiidae</taxon>
        <taxon>Babesia</taxon>
    </lineage>
</organism>
<name>A0AAV4LNH0_BABCB</name>
<evidence type="ECO:0000256" key="7">
    <source>
        <dbReference type="ARBA" id="ARBA00023004"/>
    </source>
</evidence>
<evidence type="ECO:0000313" key="10">
    <source>
        <dbReference type="EMBL" id="GIX61495.1"/>
    </source>
</evidence>
<dbReference type="Proteomes" id="UP001497744">
    <property type="component" value="Unassembled WGS sequence"/>
</dbReference>
<keyword evidence="4 8" id="KW-0349">Heme</keyword>
<evidence type="ECO:0000313" key="11">
    <source>
        <dbReference type="Proteomes" id="UP001497744"/>
    </source>
</evidence>
<protein>
    <submittedName>
        <fullName evidence="10">Cytochrome c2, putative</fullName>
    </submittedName>
</protein>
<sequence length="427" mass="46427">MASDDKWNDVPDDFVLPAGDAKRGAKLFKKHCQQCHSMRPDNRQTSGFSTVGPTLFNVYGRTAGVTGHDSAAGITDTLQNAGIVWTEANLMRYMKNPERFVSSVVGMNFAGLPNFQDRVDIAHFLRDLTPEGEAGKKVAPQRAVKIGATRAAASHDSAAVGQADHRVLVVAEHGLHRVVLELAPVVGVHQDVVPEPVVGVLVVEVLRRAVLRRAVLRASEAQGREVVPQRRRGRGALGPAAEVVHDLPDAAGRRPLVDLLLEDALVGPGLREDLLGQPSDDFAGQRAVHAIHGRAIGDSRSVDGVAWKGVLYEQREAVGEVVVFGHERVAELETWSWEREVGDERDKAVGGVAAALADLRRGRAHHPVAVYQPLEIGEHRGELVVERRRVCFGLGFQRCRRRGRVLGLRGSRLAGGVSFLRLTVVRL</sequence>
<feature type="domain" description="Cytochrome c" evidence="9">
    <location>
        <begin position="19"/>
        <end position="129"/>
    </location>
</feature>
<evidence type="ECO:0000256" key="8">
    <source>
        <dbReference type="PROSITE-ProRule" id="PRU00433"/>
    </source>
</evidence>
<dbReference type="Pfam" id="PF00034">
    <property type="entry name" value="Cytochrom_C"/>
    <property type="match status" value="1"/>
</dbReference>
<reference evidence="10 11" key="1">
    <citation type="submission" date="2021-06" db="EMBL/GenBank/DDBJ databases">
        <title>Genome sequence of Babesia caballi.</title>
        <authorList>
            <person name="Yamagishi J."/>
            <person name="Kidaka T."/>
            <person name="Ochi A."/>
        </authorList>
    </citation>
    <scope>NUCLEOTIDE SEQUENCE [LARGE SCALE GENOMIC DNA]</scope>
    <source>
        <strain evidence="10">USDA-D6B2</strain>
    </source>
</reference>
<evidence type="ECO:0000256" key="1">
    <source>
        <dbReference type="ARBA" id="ARBA00004569"/>
    </source>
</evidence>
<evidence type="ECO:0000256" key="5">
    <source>
        <dbReference type="ARBA" id="ARBA00022723"/>
    </source>
</evidence>
<dbReference type="PANTHER" id="PTHR11961">
    <property type="entry name" value="CYTOCHROME C"/>
    <property type="match status" value="1"/>
</dbReference>
<evidence type="ECO:0000256" key="3">
    <source>
        <dbReference type="ARBA" id="ARBA00022448"/>
    </source>
</evidence>
<gene>
    <name evidence="10" type="ORF">BcabD6B2_09300</name>
</gene>
<keyword evidence="7 8" id="KW-0408">Iron</keyword>
<dbReference type="EMBL" id="BPLF01000001">
    <property type="protein sequence ID" value="GIX61495.1"/>
    <property type="molecule type" value="Genomic_DNA"/>
</dbReference>
<proteinExistence type="inferred from homology"/>
<dbReference type="Gene3D" id="1.10.760.10">
    <property type="entry name" value="Cytochrome c-like domain"/>
    <property type="match status" value="1"/>
</dbReference>
<keyword evidence="5 8" id="KW-0479">Metal-binding</keyword>
<evidence type="ECO:0000259" key="9">
    <source>
        <dbReference type="PROSITE" id="PS51007"/>
    </source>
</evidence>
<keyword evidence="3" id="KW-0813">Transport</keyword>
<dbReference type="PROSITE" id="PS51007">
    <property type="entry name" value="CYTC"/>
    <property type="match status" value="1"/>
</dbReference>
<evidence type="ECO:0000256" key="2">
    <source>
        <dbReference type="ARBA" id="ARBA00006488"/>
    </source>
</evidence>
<comment type="subcellular location">
    <subcellularLocation>
        <location evidence="1">Mitochondrion intermembrane space</location>
    </subcellularLocation>
</comment>
<dbReference type="GO" id="GO:0009055">
    <property type="term" value="F:electron transfer activity"/>
    <property type="evidence" value="ECO:0007669"/>
    <property type="project" value="InterPro"/>
</dbReference>
<dbReference type="GO" id="GO:0046872">
    <property type="term" value="F:metal ion binding"/>
    <property type="evidence" value="ECO:0007669"/>
    <property type="project" value="UniProtKB-KW"/>
</dbReference>
<keyword evidence="11" id="KW-1185">Reference proteome</keyword>
<dbReference type="GeneID" id="94192978"/>